<dbReference type="PANTHER" id="PTHR12131">
    <property type="entry name" value="ATP-DEPENDENT RNA AND DNA HELICASE"/>
    <property type="match status" value="1"/>
</dbReference>
<feature type="domain" description="ATP-dependent RNA helicase SUV3 DEXQ-box helicase" evidence="6">
    <location>
        <begin position="1"/>
        <end position="51"/>
    </location>
</feature>
<dbReference type="GO" id="GO:0016787">
    <property type="term" value="F:hydrolase activity"/>
    <property type="evidence" value="ECO:0007669"/>
    <property type="project" value="UniProtKB-KW"/>
</dbReference>
<dbReference type="InterPro" id="IPR050699">
    <property type="entry name" value="RNA-DNA_Helicase"/>
</dbReference>
<dbReference type="SUPFAM" id="SSF52540">
    <property type="entry name" value="P-loop containing nucleoside triphosphate hydrolases"/>
    <property type="match status" value="1"/>
</dbReference>
<dbReference type="PANTHER" id="PTHR12131:SF28">
    <property type="entry name" value="DEXH-BOX ATP-DEPENDENT RNA HELICASE DEXH18, MITOCHONDRIAL"/>
    <property type="match status" value="1"/>
</dbReference>
<dbReference type="STRING" id="29655.A0A0K9PSD9"/>
<proteinExistence type="predicted"/>
<dbReference type="AlphaFoldDB" id="A0A0K9PSD9"/>
<dbReference type="EMBL" id="LFYR01000687">
    <property type="protein sequence ID" value="KMZ71135.1"/>
    <property type="molecule type" value="Genomic_DNA"/>
</dbReference>
<keyword evidence="8" id="KW-1185">Reference proteome</keyword>
<evidence type="ECO:0000313" key="8">
    <source>
        <dbReference type="Proteomes" id="UP000036987"/>
    </source>
</evidence>
<dbReference type="InterPro" id="IPR055206">
    <property type="entry name" value="DEXQc_SUV3"/>
</dbReference>
<evidence type="ECO:0000256" key="1">
    <source>
        <dbReference type="ARBA" id="ARBA00022741"/>
    </source>
</evidence>
<protein>
    <submittedName>
        <fullName evidence="7">Uncharacterized protein</fullName>
    </submittedName>
</protein>
<reference evidence="8" key="1">
    <citation type="journal article" date="2016" name="Nature">
        <title>The genome of the seagrass Zostera marina reveals angiosperm adaptation to the sea.</title>
        <authorList>
            <person name="Olsen J.L."/>
            <person name="Rouze P."/>
            <person name="Verhelst B."/>
            <person name="Lin Y.-C."/>
            <person name="Bayer T."/>
            <person name="Collen J."/>
            <person name="Dattolo E."/>
            <person name="De Paoli E."/>
            <person name="Dittami S."/>
            <person name="Maumus F."/>
            <person name="Michel G."/>
            <person name="Kersting A."/>
            <person name="Lauritano C."/>
            <person name="Lohaus R."/>
            <person name="Toepel M."/>
            <person name="Tonon T."/>
            <person name="Vanneste K."/>
            <person name="Amirebrahimi M."/>
            <person name="Brakel J."/>
            <person name="Bostroem C."/>
            <person name="Chovatia M."/>
            <person name="Grimwood J."/>
            <person name="Jenkins J.W."/>
            <person name="Jueterbock A."/>
            <person name="Mraz A."/>
            <person name="Stam W.T."/>
            <person name="Tice H."/>
            <person name="Bornberg-Bauer E."/>
            <person name="Green P.J."/>
            <person name="Pearson G.A."/>
            <person name="Procaccini G."/>
            <person name="Duarte C.M."/>
            <person name="Schmutz J."/>
            <person name="Reusch T.B.H."/>
            <person name="Van de Peer Y."/>
        </authorList>
    </citation>
    <scope>NUCLEOTIDE SEQUENCE [LARGE SCALE GENOMIC DNA]</scope>
    <source>
        <strain evidence="8">cv. Finnish</strain>
    </source>
</reference>
<evidence type="ECO:0000259" key="6">
    <source>
        <dbReference type="Pfam" id="PF22527"/>
    </source>
</evidence>
<dbReference type="GO" id="GO:0005524">
    <property type="term" value="F:ATP binding"/>
    <property type="evidence" value="ECO:0007669"/>
    <property type="project" value="UniProtKB-KW"/>
</dbReference>
<organism evidence="7 8">
    <name type="scientific">Zostera marina</name>
    <name type="common">Eelgrass</name>
    <dbReference type="NCBI Taxonomy" id="29655"/>
    <lineage>
        <taxon>Eukaryota</taxon>
        <taxon>Viridiplantae</taxon>
        <taxon>Streptophyta</taxon>
        <taxon>Embryophyta</taxon>
        <taxon>Tracheophyta</taxon>
        <taxon>Spermatophyta</taxon>
        <taxon>Magnoliopsida</taxon>
        <taxon>Liliopsida</taxon>
        <taxon>Zosteraceae</taxon>
        <taxon>Zostera</taxon>
    </lineage>
</organism>
<dbReference type="InterPro" id="IPR027417">
    <property type="entry name" value="P-loop_NTPase"/>
</dbReference>
<evidence type="ECO:0000256" key="3">
    <source>
        <dbReference type="ARBA" id="ARBA00022806"/>
    </source>
</evidence>
<dbReference type="InterPro" id="IPR001650">
    <property type="entry name" value="Helicase_C-like"/>
</dbReference>
<dbReference type="Pfam" id="PF22527">
    <property type="entry name" value="DEXQc_Suv3"/>
    <property type="match status" value="1"/>
</dbReference>
<dbReference type="OrthoDB" id="6692397at2759"/>
<name>A0A0K9PSD9_ZOSMR</name>
<dbReference type="Proteomes" id="UP000036987">
    <property type="component" value="Unassembled WGS sequence"/>
</dbReference>
<keyword evidence="3" id="KW-0347">Helicase</keyword>
<evidence type="ECO:0000259" key="5">
    <source>
        <dbReference type="Pfam" id="PF00271"/>
    </source>
</evidence>
<keyword evidence="4" id="KW-0067">ATP-binding</keyword>
<keyword evidence="2" id="KW-0378">Hydrolase</keyword>
<comment type="caution">
    <text evidence="7">The sequence shown here is derived from an EMBL/GenBank/DDBJ whole genome shotgun (WGS) entry which is preliminary data.</text>
</comment>
<keyword evidence="1" id="KW-0547">Nucleotide-binding</keyword>
<evidence type="ECO:0000256" key="2">
    <source>
        <dbReference type="ARBA" id="ARBA00022801"/>
    </source>
</evidence>
<dbReference type="Gene3D" id="3.40.50.300">
    <property type="entry name" value="P-loop containing nucleotide triphosphate hydrolases"/>
    <property type="match status" value="2"/>
</dbReference>
<sequence>MACDEQRGGSWTRALHGIKANEIHLCGDATAMKMITKICHELEEDLTIKRYECLKPLQVEEESLRDLKYVQPVDCIVAFSRRTVYEIKISIVESTTYRCCIIYGSLPSYTRQRQAELFNEENNYFDILIATDAVGMGTMHNFRKL</sequence>
<evidence type="ECO:0000256" key="4">
    <source>
        <dbReference type="ARBA" id="ARBA00022840"/>
    </source>
</evidence>
<gene>
    <name evidence="7" type="ORF">ZOSMA_187G00060</name>
</gene>
<evidence type="ECO:0000313" key="7">
    <source>
        <dbReference type="EMBL" id="KMZ71135.1"/>
    </source>
</evidence>
<dbReference type="Pfam" id="PF00271">
    <property type="entry name" value="Helicase_C"/>
    <property type="match status" value="1"/>
</dbReference>
<accession>A0A0K9PSD9</accession>
<dbReference type="GO" id="GO:0004386">
    <property type="term" value="F:helicase activity"/>
    <property type="evidence" value="ECO:0007669"/>
    <property type="project" value="UniProtKB-KW"/>
</dbReference>
<feature type="domain" description="Helicase C-terminal" evidence="5">
    <location>
        <begin position="72"/>
        <end position="137"/>
    </location>
</feature>